<dbReference type="GO" id="GO:0005634">
    <property type="term" value="C:nucleus"/>
    <property type="evidence" value="ECO:0007669"/>
    <property type="project" value="TreeGrafter"/>
</dbReference>
<dbReference type="FunFam" id="1.20.1390.10:FF:000007">
    <property type="entry name" value="CCCH zinc finger and RRM domain protein"/>
    <property type="match status" value="1"/>
</dbReference>
<dbReference type="GO" id="GO:0003723">
    <property type="term" value="F:RNA binding"/>
    <property type="evidence" value="ECO:0007669"/>
    <property type="project" value="UniProtKB-UniRule"/>
</dbReference>
<dbReference type="Gene3D" id="3.30.70.330">
    <property type="match status" value="1"/>
</dbReference>
<dbReference type="PROSITE" id="PS50103">
    <property type="entry name" value="ZF_C3H1"/>
    <property type="match status" value="1"/>
</dbReference>
<dbReference type="STRING" id="62708.A0A420I4C4"/>
<feature type="compositionally biased region" description="Basic and acidic residues" evidence="5">
    <location>
        <begin position="342"/>
        <end position="352"/>
    </location>
</feature>
<evidence type="ECO:0000256" key="4">
    <source>
        <dbReference type="PROSITE-ProRule" id="PRU00723"/>
    </source>
</evidence>
<dbReference type="PANTHER" id="PTHR14398:SF0">
    <property type="entry name" value="ZINC FINGER PROTEIN SWM"/>
    <property type="match status" value="1"/>
</dbReference>
<dbReference type="Proteomes" id="UP000283383">
    <property type="component" value="Unassembled WGS sequence"/>
</dbReference>
<evidence type="ECO:0000256" key="2">
    <source>
        <dbReference type="ARBA" id="ARBA00043866"/>
    </source>
</evidence>
<feature type="compositionally biased region" description="Basic and acidic residues" evidence="5">
    <location>
        <begin position="457"/>
        <end position="498"/>
    </location>
</feature>
<sequence>MLFDEEDAPLLKKWIVKRLENTSDADADVLADYVLALLRHDGDDETVRALCESEIPDFLKEDSVSFVRDVFDALNYKTYLPGTSTRRKPPIPFEPPTGPSALQHGRLEGMMFSGHSSGTKKRSYSDRVDQQVYDRGISSGNHVHDQNKFHKRGASQIARGSMDTSRGGHTGDRQPNLDIHNFPSQYLGMHEITDSSQKMTTFDPNDPMTAMLAMQALGFPFPGANPFGPMDFSSPNDPSTSSNKRRCRDYDVKGFCARGIMCNFEHGEDSIWGSPQPKILMEEYDPTNSFMTAVDLNGGGIKGKDLDGAGKRSARAGSEGRRKGRSGRGDSRQLNNSSKRGGRSEFSSDRPNFDKTKTAIVVENIPEESFTEEKVREFFSEFGKIVDVSMRLYRHLAIIKYDCWNSANLAYKSPKVIFDNRFVKVYWFEDKESQSKQEVDPTSVSGASNQNITEPPVPEKETSESRVDLEEFSRKQQEAQEAHEEKQKKKMEMEAAKKELEKRQEELLRCQAEEKRKLMECLSAKSGKPISNSDSKEQSSISGDKTASQTEALRVQLAALEAEAQSLGIDTFVPETTTSWMLRGRGRGRGRGGRGEYRARGAFRGYGRGAPFLPTLNATTRLYNLDNRPKKIAMIGVDFTDPEKDENLKQYLLGIGEYESIDATPTRTTITFKDRRTAESFMFNTKGGEIPSVGQVEMSWITTPLTPVNLQSQSSVNAKNCADTDVSVGGDAQVTATGGTGGTGAGINAVSSFKSDNQHNTNANMDYDVAYENEWGPE</sequence>
<evidence type="ECO:0000256" key="3">
    <source>
        <dbReference type="PROSITE-ProRule" id="PRU00176"/>
    </source>
</evidence>
<keyword evidence="4" id="KW-0862">Zinc</keyword>
<evidence type="ECO:0000259" key="6">
    <source>
        <dbReference type="PROSITE" id="PS50102"/>
    </source>
</evidence>
<feature type="region of interest" description="Disordered" evidence="5">
    <location>
        <begin position="301"/>
        <end position="352"/>
    </location>
</feature>
<dbReference type="InterPro" id="IPR045137">
    <property type="entry name" value="RBM26/27"/>
</dbReference>
<feature type="region of interest" description="Disordered" evidence="5">
    <location>
        <begin position="437"/>
        <end position="498"/>
    </location>
</feature>
<dbReference type="InterPro" id="IPR035979">
    <property type="entry name" value="RBD_domain_sf"/>
</dbReference>
<dbReference type="FunFam" id="3.30.70.330:FF:000647">
    <property type="entry name" value="CCCH zinc finger and RRM domain protein"/>
    <property type="match status" value="1"/>
</dbReference>
<feature type="region of interest" description="Disordered" evidence="5">
    <location>
        <begin position="137"/>
        <end position="177"/>
    </location>
</feature>
<dbReference type="Pfam" id="PF00076">
    <property type="entry name" value="RRM_1"/>
    <property type="match status" value="1"/>
</dbReference>
<proteinExistence type="predicted"/>
<dbReference type="GO" id="GO:0008270">
    <property type="term" value="F:zinc ion binding"/>
    <property type="evidence" value="ECO:0007669"/>
    <property type="project" value="UniProtKB-KW"/>
</dbReference>
<evidence type="ECO:0000256" key="5">
    <source>
        <dbReference type="SAM" id="MobiDB-lite"/>
    </source>
</evidence>
<feature type="region of interest" description="Disordered" evidence="5">
    <location>
        <begin position="525"/>
        <end position="547"/>
    </location>
</feature>
<comment type="function">
    <text evidence="2">May be involved in the turnover of nuclear polyadenylated (pA+) RNA.</text>
</comment>
<evidence type="ECO:0000313" key="9">
    <source>
        <dbReference type="Proteomes" id="UP000283383"/>
    </source>
</evidence>
<feature type="zinc finger region" description="C3H1-type" evidence="4">
    <location>
        <begin position="241"/>
        <end position="269"/>
    </location>
</feature>
<dbReference type="SMART" id="SM00360">
    <property type="entry name" value="RRM"/>
    <property type="match status" value="1"/>
</dbReference>
<dbReference type="PROSITE" id="PS50102">
    <property type="entry name" value="RRM"/>
    <property type="match status" value="1"/>
</dbReference>
<gene>
    <name evidence="8" type="ORF">GcM3_131015</name>
</gene>
<feature type="domain" description="RRM" evidence="6">
    <location>
        <begin position="358"/>
        <end position="430"/>
    </location>
</feature>
<dbReference type="SUPFAM" id="SSF54928">
    <property type="entry name" value="RNA-binding domain, RBD"/>
    <property type="match status" value="1"/>
</dbReference>
<evidence type="ECO:0000313" key="8">
    <source>
        <dbReference type="EMBL" id="RKF64558.1"/>
    </source>
</evidence>
<feature type="compositionally biased region" description="Polar residues" evidence="5">
    <location>
        <begin position="529"/>
        <end position="547"/>
    </location>
</feature>
<keyword evidence="9" id="KW-1185">Reference proteome</keyword>
<feature type="domain" description="C3H1-type" evidence="7">
    <location>
        <begin position="241"/>
        <end position="269"/>
    </location>
</feature>
<dbReference type="InterPro" id="IPR002483">
    <property type="entry name" value="PWI_dom"/>
</dbReference>
<dbReference type="CDD" id="cd12257">
    <property type="entry name" value="RRM1_RBM26_like"/>
    <property type="match status" value="1"/>
</dbReference>
<dbReference type="AlphaFoldDB" id="A0A420I4C4"/>
<keyword evidence="4" id="KW-0479">Metal-binding</keyword>
<accession>A0A420I4C4</accession>
<dbReference type="SMART" id="SM00356">
    <property type="entry name" value="ZnF_C3H1"/>
    <property type="match status" value="1"/>
</dbReference>
<dbReference type="InterPro" id="IPR012677">
    <property type="entry name" value="Nucleotide-bd_a/b_plait_sf"/>
</dbReference>
<reference evidence="8 9" key="1">
    <citation type="journal article" date="2018" name="BMC Genomics">
        <title>Comparative genome analyses reveal sequence features reflecting distinct modes of host-adaptation between dicot and monocot powdery mildew.</title>
        <authorList>
            <person name="Wu Y."/>
            <person name="Ma X."/>
            <person name="Pan Z."/>
            <person name="Kale S.D."/>
            <person name="Song Y."/>
            <person name="King H."/>
            <person name="Zhang Q."/>
            <person name="Presley C."/>
            <person name="Deng X."/>
            <person name="Wei C.I."/>
            <person name="Xiao S."/>
        </authorList>
    </citation>
    <scope>NUCLEOTIDE SEQUENCE [LARGE SCALE GENOMIC DNA]</scope>
    <source>
        <strain evidence="8">UMSG3</strain>
    </source>
</reference>
<keyword evidence="1 3" id="KW-0694">RNA-binding</keyword>
<dbReference type="EMBL" id="MCBQ01013163">
    <property type="protein sequence ID" value="RKF64558.1"/>
    <property type="molecule type" value="Genomic_DNA"/>
</dbReference>
<dbReference type="PANTHER" id="PTHR14398">
    <property type="entry name" value="RNA RECOGNITION RRM/RNP DOMAIN"/>
    <property type="match status" value="1"/>
</dbReference>
<dbReference type="InterPro" id="IPR000571">
    <property type="entry name" value="Znf_CCCH"/>
</dbReference>
<feature type="compositionally biased region" description="Polar residues" evidence="5">
    <location>
        <begin position="440"/>
        <end position="453"/>
    </location>
</feature>
<dbReference type="InterPro" id="IPR000504">
    <property type="entry name" value="RRM_dom"/>
</dbReference>
<comment type="caution">
    <text evidence="8">The sequence shown here is derived from an EMBL/GenBank/DDBJ whole genome shotgun (WGS) entry which is preliminary data.</text>
</comment>
<keyword evidence="4" id="KW-0863">Zinc-finger</keyword>
<organism evidence="8 9">
    <name type="scientific">Golovinomyces cichoracearum</name>
    <dbReference type="NCBI Taxonomy" id="62708"/>
    <lineage>
        <taxon>Eukaryota</taxon>
        <taxon>Fungi</taxon>
        <taxon>Dikarya</taxon>
        <taxon>Ascomycota</taxon>
        <taxon>Pezizomycotina</taxon>
        <taxon>Leotiomycetes</taxon>
        <taxon>Erysiphales</taxon>
        <taxon>Erysiphaceae</taxon>
        <taxon>Golovinomyces</taxon>
    </lineage>
</organism>
<protein>
    <submittedName>
        <fullName evidence="8">Putative rrm domain protein</fullName>
    </submittedName>
</protein>
<evidence type="ECO:0000259" key="7">
    <source>
        <dbReference type="PROSITE" id="PS50103"/>
    </source>
</evidence>
<name>A0A420I4C4_9PEZI</name>
<evidence type="ECO:0000256" key="1">
    <source>
        <dbReference type="ARBA" id="ARBA00022884"/>
    </source>
</evidence>
<dbReference type="Gene3D" id="1.20.1390.10">
    <property type="entry name" value="PWI domain"/>
    <property type="match status" value="1"/>
</dbReference>
<dbReference type="Pfam" id="PF01480">
    <property type="entry name" value="PWI"/>
    <property type="match status" value="1"/>
</dbReference>